<name>A0ABV8JJB4_9BACL</name>
<protein>
    <submittedName>
        <fullName evidence="1">Uncharacterized protein</fullName>
    </submittedName>
</protein>
<dbReference type="EMBL" id="JBHSAP010000015">
    <property type="protein sequence ID" value="MFC4077439.1"/>
    <property type="molecule type" value="Genomic_DNA"/>
</dbReference>
<accession>A0ABV8JJB4</accession>
<reference evidence="2" key="1">
    <citation type="journal article" date="2019" name="Int. J. Syst. Evol. Microbiol.">
        <title>The Global Catalogue of Microorganisms (GCM) 10K type strain sequencing project: providing services to taxonomists for standard genome sequencing and annotation.</title>
        <authorList>
            <consortium name="The Broad Institute Genomics Platform"/>
            <consortium name="The Broad Institute Genome Sequencing Center for Infectious Disease"/>
            <person name="Wu L."/>
            <person name="Ma J."/>
        </authorList>
    </citation>
    <scope>NUCLEOTIDE SEQUENCE [LARGE SCALE GENOMIC DNA]</scope>
    <source>
        <strain evidence="2">IBRC-M 10813</strain>
    </source>
</reference>
<comment type="caution">
    <text evidence="1">The sequence shown here is derived from an EMBL/GenBank/DDBJ whole genome shotgun (WGS) entry which is preliminary data.</text>
</comment>
<gene>
    <name evidence="1" type="ORF">ACFOUO_11570</name>
</gene>
<evidence type="ECO:0000313" key="2">
    <source>
        <dbReference type="Proteomes" id="UP001595843"/>
    </source>
</evidence>
<proteinExistence type="predicted"/>
<sequence length="149" mass="17946">MTRLEYRLHDSSRSFPLLFIYDDIDSEEISNRLVCDWFVKEDRVFEKVATAVSPTECILFVKEAEEEEVISRERLTRPVWEGLRLEVREYVEGAVYYRVVEILHFDCSADLRLYLQCDCFYLQEREWKKLSAEIDENRRVFVLYAQPTQ</sequence>
<dbReference type="Proteomes" id="UP001595843">
    <property type="component" value="Unassembled WGS sequence"/>
</dbReference>
<organism evidence="1 2">
    <name type="scientific">Salinithrix halophila</name>
    <dbReference type="NCBI Taxonomy" id="1485204"/>
    <lineage>
        <taxon>Bacteria</taxon>
        <taxon>Bacillati</taxon>
        <taxon>Bacillota</taxon>
        <taxon>Bacilli</taxon>
        <taxon>Bacillales</taxon>
        <taxon>Thermoactinomycetaceae</taxon>
        <taxon>Salinithrix</taxon>
    </lineage>
</organism>
<evidence type="ECO:0000313" key="1">
    <source>
        <dbReference type="EMBL" id="MFC4077439.1"/>
    </source>
</evidence>
<dbReference type="RefSeq" id="WP_380705256.1">
    <property type="nucleotide sequence ID" value="NZ_JBHSAP010000015.1"/>
</dbReference>
<keyword evidence="2" id="KW-1185">Reference proteome</keyword>